<dbReference type="AlphaFoldDB" id="A0A437PMP1"/>
<protein>
    <recommendedName>
        <fullName evidence="3">Outer membrane protein beta-barrel domain-containing protein</fullName>
    </recommendedName>
</protein>
<reference evidence="1 2" key="1">
    <citation type="submission" date="2019-01" db="EMBL/GenBank/DDBJ databases">
        <authorList>
            <person name="Chen W.-M."/>
        </authorList>
    </citation>
    <scope>NUCLEOTIDE SEQUENCE [LARGE SCALE GENOMIC DNA]</scope>
    <source>
        <strain evidence="1 2">FSY-15</strain>
    </source>
</reference>
<name>A0A437PMP1_9BACT</name>
<dbReference type="OrthoDB" id="972018at2"/>
<dbReference type="RefSeq" id="WP_127805240.1">
    <property type="nucleotide sequence ID" value="NZ_SACY01000005.1"/>
</dbReference>
<sequence length="244" mass="27815">MNQNIKGHFLLASFLFCTLLFQTFQFFGQGKNWNISFGSNITRYDYVNKKGVAVDYLKPSSGLSFAMGFDKVIIDSIAIMGQSTKSAQFFWTHKTFAKVLTKMEWGAKVTLNQYNAVGDIQNMAFDYQTNYLGLQLGVGTFQSLGRDWTLRLKGYLSPQYLVQGNQRLNESTGVSYYDLRTDNSFNNLQVFLGYGLSIEKQIKDQLSFFMEVGNQRTFKGHKDGEVSLNFNATNLNFGIKIFTY</sequence>
<keyword evidence="2" id="KW-1185">Reference proteome</keyword>
<proteinExistence type="predicted"/>
<gene>
    <name evidence="1" type="ORF">EOJ36_10795</name>
</gene>
<dbReference type="EMBL" id="SACY01000005">
    <property type="protein sequence ID" value="RVU23558.1"/>
    <property type="molecule type" value="Genomic_DNA"/>
</dbReference>
<accession>A0A437PMP1</accession>
<evidence type="ECO:0000313" key="1">
    <source>
        <dbReference type="EMBL" id="RVU23558.1"/>
    </source>
</evidence>
<dbReference type="Proteomes" id="UP000282832">
    <property type="component" value="Unassembled WGS sequence"/>
</dbReference>
<organism evidence="1 2">
    <name type="scientific">Sandaracinomonas limnophila</name>
    <dbReference type="NCBI Taxonomy" id="1862386"/>
    <lineage>
        <taxon>Bacteria</taxon>
        <taxon>Pseudomonadati</taxon>
        <taxon>Bacteroidota</taxon>
        <taxon>Cytophagia</taxon>
        <taxon>Cytophagales</taxon>
        <taxon>Flectobacillaceae</taxon>
        <taxon>Sandaracinomonas</taxon>
    </lineage>
</organism>
<evidence type="ECO:0000313" key="2">
    <source>
        <dbReference type="Proteomes" id="UP000282832"/>
    </source>
</evidence>
<evidence type="ECO:0008006" key="3">
    <source>
        <dbReference type="Google" id="ProtNLM"/>
    </source>
</evidence>
<comment type="caution">
    <text evidence="1">The sequence shown here is derived from an EMBL/GenBank/DDBJ whole genome shotgun (WGS) entry which is preliminary data.</text>
</comment>